<dbReference type="EMBL" id="JAQIZT010000006">
    <property type="protein sequence ID" value="KAJ6992291.1"/>
    <property type="molecule type" value="Genomic_DNA"/>
</dbReference>
<keyword evidence="5" id="KW-1185">Reference proteome</keyword>
<dbReference type="InterPro" id="IPR050158">
    <property type="entry name" value="Ubiquitin_ubiquitin-like"/>
</dbReference>
<dbReference type="Proteomes" id="UP001164929">
    <property type="component" value="Chromosome 6"/>
</dbReference>
<dbReference type="Pfam" id="PF00240">
    <property type="entry name" value="ubiquitin"/>
    <property type="match status" value="1"/>
</dbReference>
<dbReference type="PANTHER" id="PTHR10666">
    <property type="entry name" value="UBIQUITIN"/>
    <property type="match status" value="1"/>
</dbReference>
<evidence type="ECO:0000259" key="3">
    <source>
        <dbReference type="PROSITE" id="PS50053"/>
    </source>
</evidence>
<accession>A0AAD6QKY6</accession>
<name>A0AAD6QKY6_9ROSI</name>
<dbReference type="GO" id="GO:0003729">
    <property type="term" value="F:mRNA binding"/>
    <property type="evidence" value="ECO:0007669"/>
    <property type="project" value="UniProtKB-ARBA"/>
</dbReference>
<proteinExistence type="predicted"/>
<protein>
    <submittedName>
        <fullName evidence="4">Protein DNA-DAMAGE INDUCIBLE 1-like isoform X2</fullName>
    </submittedName>
</protein>
<feature type="region of interest" description="Disordered" evidence="2">
    <location>
        <begin position="74"/>
        <end position="167"/>
    </location>
</feature>
<dbReference type="SMART" id="SM00213">
    <property type="entry name" value="UBQ"/>
    <property type="match status" value="1"/>
</dbReference>
<feature type="compositionally biased region" description="Basic residues" evidence="2">
    <location>
        <begin position="136"/>
        <end position="148"/>
    </location>
</feature>
<comment type="caution">
    <text evidence="4">The sequence shown here is derived from an EMBL/GenBank/DDBJ whole genome shotgun (WGS) entry which is preliminary data.</text>
</comment>
<dbReference type="InterPro" id="IPR019956">
    <property type="entry name" value="Ubiquitin_dom"/>
</dbReference>
<evidence type="ECO:0000256" key="2">
    <source>
        <dbReference type="SAM" id="MobiDB-lite"/>
    </source>
</evidence>
<dbReference type="PROSITE" id="PS50053">
    <property type="entry name" value="UBIQUITIN_2"/>
    <property type="match status" value="1"/>
</dbReference>
<dbReference type="PRINTS" id="PR00348">
    <property type="entry name" value="UBIQUITIN"/>
</dbReference>
<evidence type="ECO:0000313" key="4">
    <source>
        <dbReference type="EMBL" id="KAJ6992291.1"/>
    </source>
</evidence>
<dbReference type="CDD" id="cd17039">
    <property type="entry name" value="Ubl_ubiquitin_like"/>
    <property type="match status" value="1"/>
</dbReference>
<gene>
    <name evidence="4" type="ORF">NC653_015610</name>
</gene>
<organism evidence="4 5">
    <name type="scientific">Populus alba x Populus x berolinensis</name>
    <dbReference type="NCBI Taxonomy" id="444605"/>
    <lineage>
        <taxon>Eukaryota</taxon>
        <taxon>Viridiplantae</taxon>
        <taxon>Streptophyta</taxon>
        <taxon>Embryophyta</taxon>
        <taxon>Tracheophyta</taxon>
        <taxon>Spermatophyta</taxon>
        <taxon>Magnoliopsida</taxon>
        <taxon>eudicotyledons</taxon>
        <taxon>Gunneridae</taxon>
        <taxon>Pentapetalae</taxon>
        <taxon>rosids</taxon>
        <taxon>fabids</taxon>
        <taxon>Malpighiales</taxon>
        <taxon>Salicaceae</taxon>
        <taxon>Saliceae</taxon>
        <taxon>Populus</taxon>
    </lineage>
</organism>
<reference evidence="4" key="1">
    <citation type="journal article" date="2023" name="Mol. Ecol. Resour.">
        <title>Chromosome-level genome assembly of a triploid poplar Populus alba 'Berolinensis'.</title>
        <authorList>
            <person name="Chen S."/>
            <person name="Yu Y."/>
            <person name="Wang X."/>
            <person name="Wang S."/>
            <person name="Zhang T."/>
            <person name="Zhou Y."/>
            <person name="He R."/>
            <person name="Meng N."/>
            <person name="Wang Y."/>
            <person name="Liu W."/>
            <person name="Liu Z."/>
            <person name="Liu J."/>
            <person name="Guo Q."/>
            <person name="Huang H."/>
            <person name="Sederoff R.R."/>
            <person name="Wang G."/>
            <person name="Qu G."/>
            <person name="Chen S."/>
        </authorList>
    </citation>
    <scope>NUCLEOTIDE SEQUENCE</scope>
    <source>
        <strain evidence="4">SC-2020</strain>
    </source>
</reference>
<feature type="compositionally biased region" description="Acidic residues" evidence="2">
    <location>
        <begin position="77"/>
        <end position="102"/>
    </location>
</feature>
<sequence length="167" mass="19056">MQIIVEIIPGGKRITLDVASTDNISSVKAKIKETEGIPIEQQALYSDNRLLHGADILEHCGVKNDDTLRLVKLEGLVQDDEDDDDDDEDEDDEDDEDDDDDGDHWRQATLTAKPRDGDDGYHGLNLVNMSAMLSPPRRRRRRRRRRRQRDVIVIYPPPPPPPPSRNE</sequence>
<feature type="domain" description="Ubiquitin-like" evidence="3">
    <location>
        <begin position="1"/>
        <end position="71"/>
    </location>
</feature>
<dbReference type="InterPro" id="IPR000626">
    <property type="entry name" value="Ubiquitin-like_dom"/>
</dbReference>
<dbReference type="Gene3D" id="3.10.20.90">
    <property type="entry name" value="Phosphatidylinositol 3-kinase Catalytic Subunit, Chain A, domain 1"/>
    <property type="match status" value="1"/>
</dbReference>
<keyword evidence="1" id="KW-1017">Isopeptide bond</keyword>
<dbReference type="SUPFAM" id="SSF54236">
    <property type="entry name" value="Ubiquitin-like"/>
    <property type="match status" value="1"/>
</dbReference>
<evidence type="ECO:0000313" key="5">
    <source>
        <dbReference type="Proteomes" id="UP001164929"/>
    </source>
</evidence>
<feature type="compositionally biased region" description="Pro residues" evidence="2">
    <location>
        <begin position="155"/>
        <end position="167"/>
    </location>
</feature>
<evidence type="ECO:0000256" key="1">
    <source>
        <dbReference type="ARBA" id="ARBA00022499"/>
    </source>
</evidence>
<dbReference type="InterPro" id="IPR029071">
    <property type="entry name" value="Ubiquitin-like_domsf"/>
</dbReference>
<dbReference type="AlphaFoldDB" id="A0AAD6QKY6"/>